<dbReference type="RefSeq" id="NP_570581.1">
    <property type="nucleotide sequence ID" value="NC_003391.1"/>
</dbReference>
<feature type="domain" description="Serpin" evidence="6">
    <location>
        <begin position="43"/>
        <end position="383"/>
    </location>
</feature>
<evidence type="ECO:0000256" key="4">
    <source>
        <dbReference type="ARBA" id="ARBA00023200"/>
    </source>
</evidence>
<dbReference type="SMART" id="SM00093">
    <property type="entry name" value="SERPIN"/>
    <property type="match status" value="1"/>
</dbReference>
<dbReference type="GO" id="GO:0005615">
    <property type="term" value="C:extracellular space"/>
    <property type="evidence" value="ECO:0007669"/>
    <property type="project" value="InterPro"/>
</dbReference>
<accession>A0A0K1LDH6</accession>
<sequence length="386" mass="43676">MKEYVDCLYKIEIIFFFIERGDSYGYLIILDYLYHYTTKSITMDIFREIASSMKGENVFISPASISSVLTILYYGANGSTAEQLSKYVEKEENTDKVSAQNISFKSMNKLYGRYSAVFKDSFLGKIGDNFQTVDFTDCRTIDAINKCVDVFTEGKINPLLTEQLSPNTCLLAISAVYFKAKWLMPFEKEFTSDYPFYVSPTEMVDVSMMSMYGEPFNHASVKESFGNFSIIELPYVGDTSMMVILPDKIDGLESIEQNLTDTNFKKWCNSLEATFIDVHIPKFKVTGSYNLVDTLVKLGLTDVFYSTGDYSNMCNSDVSVDAMIHKTYIDVNEEYTEAAAATSVLVADCASTVTNEFCADHPFIYVIRHVDDKILFVGRYCSPTTN</sequence>
<dbReference type="FunFam" id="1.10.287.580:FF:000001">
    <property type="entry name" value="Serine proteinase inhibitor 2"/>
    <property type="match status" value="1"/>
</dbReference>
<dbReference type="InterPro" id="IPR023795">
    <property type="entry name" value="Serpin_CS"/>
</dbReference>
<dbReference type="PROSITE" id="PS00284">
    <property type="entry name" value="SERPIN"/>
    <property type="match status" value="1"/>
</dbReference>
<evidence type="ECO:0000313" key="7">
    <source>
        <dbReference type="EMBL" id="AKU40561.1"/>
    </source>
</evidence>
<dbReference type="KEGG" id="vg:932608"/>
<comment type="subcellular location">
    <subcellularLocation>
        <location evidence="1">Host cytoplasm</location>
    </subcellularLocation>
</comment>
<comment type="similarity">
    <text evidence="2">Belongs to the serpin family. Poxviruses subfamily.</text>
</comment>
<dbReference type="SUPFAM" id="SSF56574">
    <property type="entry name" value="Serpins"/>
    <property type="match status" value="1"/>
</dbReference>
<evidence type="ECO:0000259" key="6">
    <source>
        <dbReference type="SMART" id="SM00093"/>
    </source>
</evidence>
<evidence type="ECO:0000256" key="2">
    <source>
        <dbReference type="ARBA" id="ARBA00008009"/>
    </source>
</evidence>
<dbReference type="Proteomes" id="UP000157591">
    <property type="component" value="Segment"/>
</dbReference>
<dbReference type="EMBL" id="KP768318">
    <property type="protein sequence ID" value="AKU40561.1"/>
    <property type="molecule type" value="Genomic_DNA"/>
</dbReference>
<organism evidence="7 8">
    <name type="scientific">Camelpox virus</name>
    <dbReference type="NCBI Taxonomy" id="28873"/>
    <lineage>
        <taxon>Viruses</taxon>
        <taxon>Varidnaviria</taxon>
        <taxon>Bamfordvirae</taxon>
        <taxon>Nucleocytoviricota</taxon>
        <taxon>Pokkesviricetes</taxon>
        <taxon>Chitovirales</taxon>
        <taxon>Poxviridae</taxon>
        <taxon>Chordopoxvirinae</taxon>
        <taxon>Orthopoxvirus</taxon>
        <taxon>Orthopoxvirus camelpox</taxon>
    </lineage>
</organism>
<dbReference type="InterPro" id="IPR042185">
    <property type="entry name" value="Serpin_sf_2"/>
</dbReference>
<dbReference type="GO" id="GO:0030430">
    <property type="term" value="C:host cell cytoplasm"/>
    <property type="evidence" value="ECO:0007669"/>
    <property type="project" value="UniProtKB-SubCell"/>
</dbReference>
<dbReference type="InterPro" id="IPR023796">
    <property type="entry name" value="Serpin_dom"/>
</dbReference>
<keyword evidence="4" id="KW-1035">Host cytoplasm</keyword>
<name>A0A0K1LDH6_9POXV</name>
<evidence type="ECO:0000313" key="8">
    <source>
        <dbReference type="Proteomes" id="UP000157591"/>
    </source>
</evidence>
<gene>
    <name evidence="7" type="primary">SPI-2</name>
    <name evidence="7" type="ORF">TT95_00203</name>
</gene>
<protein>
    <recommendedName>
        <fullName evidence="5">Serine proteinase inhibitor 2</fullName>
    </recommendedName>
</protein>
<dbReference type="InterPro" id="IPR036186">
    <property type="entry name" value="Serpin_sf"/>
</dbReference>
<proteinExistence type="inferred from homology"/>
<dbReference type="Gene3D" id="1.10.287.580">
    <property type="entry name" value="Helix hairpin bin"/>
    <property type="match status" value="1"/>
</dbReference>
<reference evidence="8" key="1">
    <citation type="submission" date="2015-02" db="EMBL/GenBank/DDBJ databases">
        <title>Draft genome sequence for camelpox virus strain 0408151v.</title>
        <authorList>
            <person name="Knight B.M."/>
            <person name="Bortzner J."/>
            <person name="Roberts D."/>
            <person name="Lin D."/>
            <person name="Hari K."/>
            <person name="Winegar R.A."/>
        </authorList>
    </citation>
    <scope>NUCLEOTIDE SEQUENCE [LARGE SCALE GENOMIC DNA]</scope>
</reference>
<dbReference type="GO" id="GO:0004867">
    <property type="term" value="F:serine-type endopeptidase inhibitor activity"/>
    <property type="evidence" value="ECO:0007669"/>
    <property type="project" value="InterPro"/>
</dbReference>
<dbReference type="InterPro" id="IPR000215">
    <property type="entry name" value="Serpin_fam"/>
</dbReference>
<dbReference type="PANTHER" id="PTHR11461">
    <property type="entry name" value="SERINE PROTEASE INHIBITOR, SERPIN"/>
    <property type="match status" value="1"/>
</dbReference>
<evidence type="ECO:0000256" key="3">
    <source>
        <dbReference type="ARBA" id="ARBA00022690"/>
    </source>
</evidence>
<dbReference type="InterPro" id="IPR042178">
    <property type="entry name" value="Serpin_sf_1"/>
</dbReference>
<dbReference type="Gene3D" id="3.30.497.10">
    <property type="entry name" value="Antithrombin, subunit I, domain 2"/>
    <property type="match status" value="1"/>
</dbReference>
<dbReference type="PANTHER" id="PTHR11461:SF211">
    <property type="entry name" value="GH10112P-RELATED"/>
    <property type="match status" value="1"/>
</dbReference>
<keyword evidence="3" id="KW-0646">Protease inhibitor</keyword>
<dbReference type="CDD" id="cd19583">
    <property type="entry name" value="serpinN_SPI-1_SPI-2"/>
    <property type="match status" value="1"/>
</dbReference>
<evidence type="ECO:0000256" key="5">
    <source>
        <dbReference type="ARBA" id="ARBA00074573"/>
    </source>
</evidence>
<dbReference type="Gene3D" id="2.30.39.10">
    <property type="entry name" value="Alpha-1-antitrypsin, domain 1"/>
    <property type="match status" value="1"/>
</dbReference>
<evidence type="ECO:0000256" key="1">
    <source>
        <dbReference type="ARBA" id="ARBA00004192"/>
    </source>
</evidence>
<dbReference type="Pfam" id="PF00079">
    <property type="entry name" value="Serpin"/>
    <property type="match status" value="1"/>
</dbReference>